<comment type="caution">
    <text evidence="9">The sequence shown here is derived from an EMBL/GenBank/DDBJ whole genome shotgun (WGS) entry which is preliminary data.</text>
</comment>
<keyword evidence="1" id="KW-0813">Transport</keyword>
<evidence type="ECO:0000256" key="5">
    <source>
        <dbReference type="ARBA" id="ARBA00023004"/>
    </source>
</evidence>
<evidence type="ECO:0000259" key="8">
    <source>
        <dbReference type="Pfam" id="PF12801"/>
    </source>
</evidence>
<keyword evidence="5" id="KW-0408">Iron</keyword>
<keyword evidence="6" id="KW-0411">Iron-sulfur</keyword>
<feature type="transmembrane region" description="Helical" evidence="7">
    <location>
        <begin position="381"/>
        <end position="403"/>
    </location>
</feature>
<dbReference type="InterPro" id="IPR051684">
    <property type="entry name" value="Electron_Trans/Redox"/>
</dbReference>
<dbReference type="PANTHER" id="PTHR30176">
    <property type="entry name" value="FERREDOXIN-TYPE PROTEIN NAPH"/>
    <property type="match status" value="1"/>
</dbReference>
<sequence>MTTLPACGAARRAARWAAALERALAPRLRFLPWIHAGMFLLFLLVVAGPLLLPPAAPQTPLWRDAAAAANFLLWGLWFPLMFLSVIGAGRAWCGLLCPMGAAAEWGNRLGPRRAIPGWLRWPGTPIVSFVVITVLGQTVGVRDHPEAVAEIFGGTMAAAILCGFLYGRRKRAWCRHACPIGLLLGVFSRLGAVEFAPRVRLDGDEGYTERGLCPTMIDLARKHESRHCIECLRCVNPGAAGGIHLRLRPPGAEIAAIRTANPNGWEVGFLFLAIGIALSGFLWLVLPQFQDWRQALGELAVDHGWDGLLRAGPSWLMSVHPDRNEVFLWLDFALILGFMLGGALASFGLLAALTALAALLAGRAGATGGFRRRAIELGYQFAPVAMMSLLLGLGAKLFELLALTPLGPGGAALAKAALFLAGLVWSLWLGQRILAGQGLSPAGRIGPLLPGLLGSVAIGAAWSPAIFGG</sequence>
<gene>
    <name evidence="9" type="ORF">ACFSNB_09975</name>
</gene>
<dbReference type="Pfam" id="PF12801">
    <property type="entry name" value="Fer4_5"/>
    <property type="match status" value="2"/>
</dbReference>
<proteinExistence type="predicted"/>
<feature type="transmembrane region" description="Helical" evidence="7">
    <location>
        <begin position="409"/>
        <end position="428"/>
    </location>
</feature>
<feature type="transmembrane region" description="Helical" evidence="7">
    <location>
        <begin position="448"/>
        <end position="467"/>
    </location>
</feature>
<protein>
    <submittedName>
        <fullName evidence="9">4Fe-4S binding protein</fullName>
    </submittedName>
</protein>
<feature type="transmembrane region" description="Helical" evidence="7">
    <location>
        <begin position="118"/>
        <end position="135"/>
    </location>
</feature>
<feature type="domain" description="4Fe-4S ferredoxin-type" evidence="8">
    <location>
        <begin position="155"/>
        <end position="191"/>
    </location>
</feature>
<keyword evidence="7" id="KW-0812">Transmembrane</keyword>
<feature type="transmembrane region" description="Helical" evidence="7">
    <location>
        <begin position="147"/>
        <end position="166"/>
    </location>
</feature>
<name>A0ABW5CA50_9PROT</name>
<feature type="transmembrane region" description="Helical" evidence="7">
    <location>
        <begin position="327"/>
        <end position="360"/>
    </location>
</feature>
<dbReference type="InterPro" id="IPR017896">
    <property type="entry name" value="4Fe4S_Fe-S-bd"/>
</dbReference>
<evidence type="ECO:0000256" key="3">
    <source>
        <dbReference type="ARBA" id="ARBA00022723"/>
    </source>
</evidence>
<feature type="transmembrane region" description="Helical" evidence="7">
    <location>
        <begin position="267"/>
        <end position="286"/>
    </location>
</feature>
<evidence type="ECO:0000256" key="4">
    <source>
        <dbReference type="ARBA" id="ARBA00022982"/>
    </source>
</evidence>
<feature type="transmembrane region" description="Helical" evidence="7">
    <location>
        <begin position="30"/>
        <end position="51"/>
    </location>
</feature>
<keyword evidence="7" id="KW-1133">Transmembrane helix</keyword>
<keyword evidence="2" id="KW-0004">4Fe-4S</keyword>
<dbReference type="RefSeq" id="WP_377316052.1">
    <property type="nucleotide sequence ID" value="NZ_JBHUIY010000017.1"/>
</dbReference>
<evidence type="ECO:0000313" key="10">
    <source>
        <dbReference type="Proteomes" id="UP001597296"/>
    </source>
</evidence>
<reference evidence="10" key="1">
    <citation type="journal article" date="2019" name="Int. J. Syst. Evol. Microbiol.">
        <title>The Global Catalogue of Microorganisms (GCM) 10K type strain sequencing project: providing services to taxonomists for standard genome sequencing and annotation.</title>
        <authorList>
            <consortium name="The Broad Institute Genomics Platform"/>
            <consortium name="The Broad Institute Genome Sequencing Center for Infectious Disease"/>
            <person name="Wu L."/>
            <person name="Ma J."/>
        </authorList>
    </citation>
    <scope>NUCLEOTIDE SEQUENCE [LARGE SCALE GENOMIC DNA]</scope>
    <source>
        <strain evidence="10">KCTC 15012</strain>
    </source>
</reference>
<evidence type="ECO:0000256" key="6">
    <source>
        <dbReference type="ARBA" id="ARBA00023014"/>
    </source>
</evidence>
<organism evidence="9 10">
    <name type="scientific">Phaeospirillum tilakii</name>
    <dbReference type="NCBI Taxonomy" id="741673"/>
    <lineage>
        <taxon>Bacteria</taxon>
        <taxon>Pseudomonadati</taxon>
        <taxon>Pseudomonadota</taxon>
        <taxon>Alphaproteobacteria</taxon>
        <taxon>Rhodospirillales</taxon>
        <taxon>Rhodospirillaceae</taxon>
        <taxon>Phaeospirillum</taxon>
    </lineage>
</organism>
<feature type="transmembrane region" description="Helical" evidence="7">
    <location>
        <begin position="71"/>
        <end position="97"/>
    </location>
</feature>
<keyword evidence="3" id="KW-0479">Metal-binding</keyword>
<evidence type="ECO:0000256" key="7">
    <source>
        <dbReference type="SAM" id="Phobius"/>
    </source>
</evidence>
<feature type="domain" description="4Fe-4S ferredoxin-type" evidence="8">
    <location>
        <begin position="76"/>
        <end position="113"/>
    </location>
</feature>
<keyword evidence="10" id="KW-1185">Reference proteome</keyword>
<dbReference type="PANTHER" id="PTHR30176:SF3">
    <property type="entry name" value="FERREDOXIN-TYPE PROTEIN NAPH"/>
    <property type="match status" value="1"/>
</dbReference>
<keyword evidence="7" id="KW-0472">Membrane</keyword>
<dbReference type="EMBL" id="JBHUIY010000017">
    <property type="protein sequence ID" value="MFD2234134.1"/>
    <property type="molecule type" value="Genomic_DNA"/>
</dbReference>
<evidence type="ECO:0000256" key="2">
    <source>
        <dbReference type="ARBA" id="ARBA00022485"/>
    </source>
</evidence>
<evidence type="ECO:0000313" key="9">
    <source>
        <dbReference type="EMBL" id="MFD2234134.1"/>
    </source>
</evidence>
<accession>A0ABW5CA50</accession>
<evidence type="ECO:0000256" key="1">
    <source>
        <dbReference type="ARBA" id="ARBA00022448"/>
    </source>
</evidence>
<keyword evidence="4" id="KW-0249">Electron transport</keyword>
<dbReference type="Proteomes" id="UP001597296">
    <property type="component" value="Unassembled WGS sequence"/>
</dbReference>